<evidence type="ECO:0000259" key="6">
    <source>
        <dbReference type="Pfam" id="PF14821"/>
    </source>
</evidence>
<comment type="caution">
    <text evidence="7">The sequence shown here is derived from an EMBL/GenBank/DDBJ whole genome shotgun (WGS) entry which is preliminary data.</text>
</comment>
<evidence type="ECO:0000313" key="7">
    <source>
        <dbReference type="EMBL" id="KKN19588.1"/>
    </source>
</evidence>
<organism evidence="7">
    <name type="scientific">marine sediment metagenome</name>
    <dbReference type="NCBI Taxonomy" id="412755"/>
    <lineage>
        <taxon>unclassified sequences</taxon>
        <taxon>metagenomes</taxon>
        <taxon>ecological metagenomes</taxon>
    </lineage>
</organism>
<dbReference type="EMBL" id="LAZR01003321">
    <property type="protein sequence ID" value="KKN19588.1"/>
    <property type="molecule type" value="Genomic_DNA"/>
</dbReference>
<feature type="domain" description="Threonine synthase N-terminal" evidence="6">
    <location>
        <begin position="23"/>
        <end position="93"/>
    </location>
</feature>
<evidence type="ECO:0000256" key="2">
    <source>
        <dbReference type="ARBA" id="ARBA00005517"/>
    </source>
</evidence>
<comment type="cofactor">
    <cofactor evidence="1">
        <name>pyridoxal 5'-phosphate</name>
        <dbReference type="ChEBI" id="CHEBI:597326"/>
    </cofactor>
</comment>
<dbReference type="NCBIfam" id="TIGR00260">
    <property type="entry name" value="thrC"/>
    <property type="match status" value="1"/>
</dbReference>
<dbReference type="GO" id="GO:0016829">
    <property type="term" value="F:lyase activity"/>
    <property type="evidence" value="ECO:0007669"/>
    <property type="project" value="UniProtKB-KW"/>
</dbReference>
<feature type="domain" description="Tryptophan synthase beta chain-like PALP" evidence="5">
    <location>
        <begin position="107"/>
        <end position="393"/>
    </location>
</feature>
<keyword evidence="3" id="KW-0663">Pyridoxal phosphate</keyword>
<evidence type="ECO:0000256" key="1">
    <source>
        <dbReference type="ARBA" id="ARBA00001933"/>
    </source>
</evidence>
<dbReference type="PANTHER" id="PTHR42690">
    <property type="entry name" value="THREONINE SYNTHASE FAMILY MEMBER"/>
    <property type="match status" value="1"/>
</dbReference>
<dbReference type="Gene3D" id="3.40.50.1100">
    <property type="match status" value="2"/>
</dbReference>
<evidence type="ECO:0000259" key="5">
    <source>
        <dbReference type="Pfam" id="PF00291"/>
    </source>
</evidence>
<dbReference type="Pfam" id="PF14821">
    <property type="entry name" value="Thr_synth_N"/>
    <property type="match status" value="1"/>
</dbReference>
<dbReference type="PANTHER" id="PTHR42690:SF1">
    <property type="entry name" value="THREONINE SYNTHASE-LIKE 2"/>
    <property type="match status" value="1"/>
</dbReference>
<dbReference type="InterPro" id="IPR037158">
    <property type="entry name" value="Thr_synth_N_sf"/>
</dbReference>
<name>A0A0F9RQJ0_9ZZZZ</name>
<reference evidence="7" key="1">
    <citation type="journal article" date="2015" name="Nature">
        <title>Complex archaea that bridge the gap between prokaryotes and eukaryotes.</title>
        <authorList>
            <person name="Spang A."/>
            <person name="Saw J.H."/>
            <person name="Jorgensen S.L."/>
            <person name="Zaremba-Niedzwiedzka K."/>
            <person name="Martijn J."/>
            <person name="Lind A.E."/>
            <person name="van Eijk R."/>
            <person name="Schleper C."/>
            <person name="Guy L."/>
            <person name="Ettema T.J."/>
        </authorList>
    </citation>
    <scope>NUCLEOTIDE SEQUENCE</scope>
</reference>
<dbReference type="SUPFAM" id="SSF53686">
    <property type="entry name" value="Tryptophan synthase beta subunit-like PLP-dependent enzymes"/>
    <property type="match status" value="1"/>
</dbReference>
<keyword evidence="4" id="KW-0456">Lyase</keyword>
<dbReference type="InterPro" id="IPR004450">
    <property type="entry name" value="Thr_synthase-like"/>
</dbReference>
<dbReference type="InterPro" id="IPR036052">
    <property type="entry name" value="TrpB-like_PALP_sf"/>
</dbReference>
<dbReference type="Gene3D" id="3.90.1380.10">
    <property type="entry name" value="Threonine synthase, N-terminal domain"/>
    <property type="match status" value="1"/>
</dbReference>
<dbReference type="InterPro" id="IPR001926">
    <property type="entry name" value="TrpB-like_PALP"/>
</dbReference>
<evidence type="ECO:0000256" key="3">
    <source>
        <dbReference type="ARBA" id="ARBA00022898"/>
    </source>
</evidence>
<dbReference type="AlphaFoldDB" id="A0A0F9RQJ0"/>
<dbReference type="Pfam" id="PF00291">
    <property type="entry name" value="PALP"/>
    <property type="match status" value="1"/>
</dbReference>
<dbReference type="InterPro" id="IPR051166">
    <property type="entry name" value="Threonine_Synthase"/>
</dbReference>
<proteinExistence type="inferred from homology"/>
<comment type="similarity">
    <text evidence="2">Belongs to the threonine synthase family.</text>
</comment>
<sequence>MKDRILYHSTNRHLNTDKITGFRKKVTFKQALFMGQAPDKGLFMPTRIPRLSKKDILELKEKPYHEVAYEILRRFLSHDIKDKELKAITKDAYNFDIPIEKLDQYTYIVRLDKGPTASFKDFAARLMARLMHKIKPKDKNITVLVATSGDTGSAMGEAYRGLNGIDVHILYPQSEVSPIQKKLLDSIGKNVRTIAIDGTFDDCQKLVKEAFSDSSLKRLNLTSANSINIGRILPQTVYYFYFYVNIVDEIQPALLSIPSGNFGSSLGCEIARRMGLPVKRIILATNENDEFSKLLKSGIYRKVEPSRKCLSNSMNVGNPSNLARYFDLYNGILDKDGIVHKKPNLKEMRKHLYSTAISDEDTVKTINRIYKKHKIIVEPHGAVGIAALIKYFKENKKRLSICIETVHPAKFPEIIKQELNISPEIPESLMKIIKRKGKPGYLPNDYGIFKEYLLKKG</sequence>
<gene>
    <name evidence="7" type="ORF">LCGC14_0944190</name>
</gene>
<protein>
    <recommendedName>
        <fullName evidence="8">Threonine synthase</fullName>
    </recommendedName>
</protein>
<accession>A0A0F9RQJ0</accession>
<dbReference type="InterPro" id="IPR029144">
    <property type="entry name" value="Thr_synth_N"/>
</dbReference>
<evidence type="ECO:0008006" key="8">
    <source>
        <dbReference type="Google" id="ProtNLM"/>
    </source>
</evidence>
<evidence type="ECO:0000256" key="4">
    <source>
        <dbReference type="ARBA" id="ARBA00023239"/>
    </source>
</evidence>